<dbReference type="InterPro" id="IPR008913">
    <property type="entry name" value="Znf_CHY"/>
</dbReference>
<dbReference type="EMBL" id="VDHJ01000009">
    <property type="protein sequence ID" value="TNL96827.1"/>
    <property type="molecule type" value="Genomic_DNA"/>
</dbReference>
<organism evidence="5 6">
    <name type="scientific">Corynebacterium tapiri</name>
    <dbReference type="NCBI Taxonomy" id="1448266"/>
    <lineage>
        <taxon>Bacteria</taxon>
        <taxon>Bacillati</taxon>
        <taxon>Actinomycetota</taxon>
        <taxon>Actinomycetes</taxon>
        <taxon>Mycobacteriales</taxon>
        <taxon>Corynebacteriaceae</taxon>
        <taxon>Corynebacterium</taxon>
    </lineage>
</organism>
<evidence type="ECO:0000256" key="3">
    <source>
        <dbReference type="ARBA" id="ARBA00022833"/>
    </source>
</evidence>
<evidence type="ECO:0000259" key="4">
    <source>
        <dbReference type="PROSITE" id="PS51266"/>
    </source>
</evidence>
<keyword evidence="6" id="KW-1185">Reference proteome</keyword>
<dbReference type="InterPro" id="IPR016694">
    <property type="entry name" value="UCP017292"/>
</dbReference>
<accession>A0A5C4U3N8</accession>
<evidence type="ECO:0000256" key="1">
    <source>
        <dbReference type="ARBA" id="ARBA00022723"/>
    </source>
</evidence>
<sequence length="106" mass="11783">MQRRRGVGLDAHGRCTHYASLLDVALNLCGTCDAYFSCHRCHEQLCDHPFGRLEVEHPAAVACGVCGHTMSLEIYRKKACPQCGQAFNPACAGHEHLYWQVDADPR</sequence>
<evidence type="ECO:0000313" key="6">
    <source>
        <dbReference type="Proteomes" id="UP000312032"/>
    </source>
</evidence>
<dbReference type="RefSeq" id="WP_139465856.1">
    <property type="nucleotide sequence ID" value="NZ_VDHJ01000009.1"/>
</dbReference>
<keyword evidence="1" id="KW-0479">Metal-binding</keyword>
<dbReference type="SUPFAM" id="SSF161219">
    <property type="entry name" value="CHY zinc finger-like"/>
    <property type="match status" value="1"/>
</dbReference>
<keyword evidence="3" id="KW-0862">Zinc</keyword>
<dbReference type="OrthoDB" id="882119at2"/>
<comment type="caution">
    <text evidence="5">The sequence shown here is derived from an EMBL/GenBank/DDBJ whole genome shotgun (WGS) entry which is preliminary data.</text>
</comment>
<dbReference type="GO" id="GO:0008270">
    <property type="term" value="F:zinc ion binding"/>
    <property type="evidence" value="ECO:0007669"/>
    <property type="project" value="UniProtKB-KW"/>
</dbReference>
<dbReference type="AlphaFoldDB" id="A0A5C4U3N8"/>
<dbReference type="PROSITE" id="PS51266">
    <property type="entry name" value="ZF_CHY"/>
    <property type="match status" value="1"/>
</dbReference>
<feature type="domain" description="CHY-type" evidence="4">
    <location>
        <begin position="8"/>
        <end position="85"/>
    </location>
</feature>
<dbReference type="PIRSF" id="PIRSF017292">
    <property type="entry name" value="UCP017292_Znf_CHY"/>
    <property type="match status" value="1"/>
</dbReference>
<evidence type="ECO:0000313" key="5">
    <source>
        <dbReference type="EMBL" id="TNL96827.1"/>
    </source>
</evidence>
<proteinExistence type="predicted"/>
<reference evidence="5 6" key="1">
    <citation type="submission" date="2019-06" db="EMBL/GenBank/DDBJ databases">
        <authorList>
            <person name="Li J."/>
        </authorList>
    </citation>
    <scope>NUCLEOTIDE SEQUENCE [LARGE SCALE GENOMIC DNA]</scope>
    <source>
        <strain evidence="5 6">LMG 28165</strain>
    </source>
</reference>
<keyword evidence="2" id="KW-0863">Zinc-finger</keyword>
<gene>
    <name evidence="5" type="ORF">FHE74_07340</name>
</gene>
<dbReference type="Proteomes" id="UP000312032">
    <property type="component" value="Unassembled WGS sequence"/>
</dbReference>
<evidence type="ECO:0000256" key="2">
    <source>
        <dbReference type="ARBA" id="ARBA00022771"/>
    </source>
</evidence>
<protein>
    <recommendedName>
        <fullName evidence="4">CHY-type domain-containing protein</fullName>
    </recommendedName>
</protein>
<dbReference type="InterPro" id="IPR037274">
    <property type="entry name" value="Znf_CHY_sf"/>
</dbReference>
<name>A0A5C4U3N8_9CORY</name>